<evidence type="ECO:0000256" key="3">
    <source>
        <dbReference type="PROSITE-ProRule" id="PRU00169"/>
    </source>
</evidence>
<dbReference type="SMART" id="SM00850">
    <property type="entry name" value="LytTR"/>
    <property type="match status" value="1"/>
</dbReference>
<dbReference type="AlphaFoldDB" id="A0A923J2S8"/>
<dbReference type="SUPFAM" id="SSF52172">
    <property type="entry name" value="CheY-like"/>
    <property type="match status" value="1"/>
</dbReference>
<dbReference type="GO" id="GO:0003677">
    <property type="term" value="F:DNA binding"/>
    <property type="evidence" value="ECO:0007669"/>
    <property type="project" value="InterPro"/>
</dbReference>
<gene>
    <name evidence="6" type="ORF">HGG79_14750</name>
</gene>
<comment type="function">
    <text evidence="2">May play the central regulatory role in sporulation. It may be an element of the effector pathway responsible for the activation of sporulation genes in response to nutritional stress. Spo0A may act in concert with spo0H (a sigma factor) to control the expression of some genes that are critical to the sporulation process.</text>
</comment>
<accession>A0A923J2S8</accession>
<dbReference type="EMBL" id="JAAZWO010000021">
    <property type="protein sequence ID" value="MBC2399023.1"/>
    <property type="molecule type" value="Genomic_DNA"/>
</dbReference>
<organism evidence="6 7">
    <name type="scientific">Clostridium tetanomorphum</name>
    <dbReference type="NCBI Taxonomy" id="1553"/>
    <lineage>
        <taxon>Bacteria</taxon>
        <taxon>Bacillati</taxon>
        <taxon>Bacillota</taxon>
        <taxon>Clostridia</taxon>
        <taxon>Eubacteriales</taxon>
        <taxon>Clostridiaceae</taxon>
        <taxon>Clostridium</taxon>
    </lineage>
</organism>
<dbReference type="Pfam" id="PF00072">
    <property type="entry name" value="Response_reg"/>
    <property type="match status" value="1"/>
</dbReference>
<dbReference type="Gene3D" id="3.40.50.2300">
    <property type="match status" value="1"/>
</dbReference>
<evidence type="ECO:0000256" key="2">
    <source>
        <dbReference type="ARBA" id="ARBA00024867"/>
    </source>
</evidence>
<dbReference type="GO" id="GO:0000156">
    <property type="term" value="F:phosphorelay response regulator activity"/>
    <property type="evidence" value="ECO:0007669"/>
    <property type="project" value="InterPro"/>
</dbReference>
<protein>
    <recommendedName>
        <fullName evidence="1">Stage 0 sporulation protein A homolog</fullName>
    </recommendedName>
</protein>
<dbReference type="InterPro" id="IPR046947">
    <property type="entry name" value="LytR-like"/>
</dbReference>
<dbReference type="Pfam" id="PF04397">
    <property type="entry name" value="LytTR"/>
    <property type="match status" value="1"/>
</dbReference>
<feature type="domain" description="Response regulatory" evidence="4">
    <location>
        <begin position="5"/>
        <end position="119"/>
    </location>
</feature>
<dbReference type="RefSeq" id="WP_111947782.1">
    <property type="nucleotide sequence ID" value="NZ_JAAZWO010000021.1"/>
</dbReference>
<dbReference type="Gene3D" id="2.40.50.40">
    <property type="match status" value="1"/>
</dbReference>
<dbReference type="PROSITE" id="PS50930">
    <property type="entry name" value="HTH_LYTTR"/>
    <property type="match status" value="1"/>
</dbReference>
<evidence type="ECO:0000259" key="4">
    <source>
        <dbReference type="PROSITE" id="PS50110"/>
    </source>
</evidence>
<sequence>MKQINCIIVEDEIPAAEELKFLLNKYDFLNILAICSDGLTAMNIIKKHNPQAIFLDINIPVKNGMDLAKEIKDFNNDIQIIFVTAYEEHALEAFEIEALDYILKPFDEKRIDTTIRRLFNKFTEKQNNIELPKVIDEIMHQLTIQEQTVQKIPCENYGKIILVSLKDIFYCYTENEKVFVKTFNNKYFTNYTMHKIQHKSHFFRAHRSYLVNLNNIKELYSWFNGTYKLVMNDKENSEVPISRNNVKKLKEILGL</sequence>
<keyword evidence="7" id="KW-1185">Reference proteome</keyword>
<dbReference type="Proteomes" id="UP000563151">
    <property type="component" value="Unassembled WGS sequence"/>
</dbReference>
<dbReference type="InterPro" id="IPR011006">
    <property type="entry name" value="CheY-like_superfamily"/>
</dbReference>
<name>A0A923J2S8_CLOTT</name>
<dbReference type="InterPro" id="IPR001789">
    <property type="entry name" value="Sig_transdc_resp-reg_receiver"/>
</dbReference>
<proteinExistence type="predicted"/>
<feature type="modified residue" description="4-aspartylphosphate" evidence="3">
    <location>
        <position position="56"/>
    </location>
</feature>
<dbReference type="SMART" id="SM00448">
    <property type="entry name" value="REC"/>
    <property type="match status" value="1"/>
</dbReference>
<reference evidence="6 7" key="1">
    <citation type="submission" date="2020-04" db="EMBL/GenBank/DDBJ databases">
        <title>Genomic insights into acetone-butanol-ethanol (ABE) fermentation by sequencing solventogenic clostridia strains.</title>
        <authorList>
            <person name="Brown S."/>
        </authorList>
    </citation>
    <scope>NUCLEOTIDE SEQUENCE [LARGE SCALE GENOMIC DNA]</scope>
    <source>
        <strain evidence="6 7">DJ011</strain>
    </source>
</reference>
<evidence type="ECO:0000313" key="6">
    <source>
        <dbReference type="EMBL" id="MBC2399023.1"/>
    </source>
</evidence>
<dbReference type="InterPro" id="IPR007492">
    <property type="entry name" value="LytTR_DNA-bd_dom"/>
</dbReference>
<dbReference type="PANTHER" id="PTHR37299:SF1">
    <property type="entry name" value="STAGE 0 SPORULATION PROTEIN A HOMOLOG"/>
    <property type="match status" value="1"/>
</dbReference>
<feature type="domain" description="HTH LytTR-type" evidence="5">
    <location>
        <begin position="152"/>
        <end position="255"/>
    </location>
</feature>
<evidence type="ECO:0000256" key="1">
    <source>
        <dbReference type="ARBA" id="ARBA00018672"/>
    </source>
</evidence>
<dbReference type="PROSITE" id="PS50110">
    <property type="entry name" value="RESPONSE_REGULATORY"/>
    <property type="match status" value="1"/>
</dbReference>
<dbReference type="Gene3D" id="2.20.25.10">
    <property type="match status" value="1"/>
</dbReference>
<keyword evidence="3" id="KW-0597">Phosphoprotein</keyword>
<evidence type="ECO:0000259" key="5">
    <source>
        <dbReference type="PROSITE" id="PS50930"/>
    </source>
</evidence>
<evidence type="ECO:0000313" key="7">
    <source>
        <dbReference type="Proteomes" id="UP000563151"/>
    </source>
</evidence>
<comment type="caution">
    <text evidence="6">The sequence shown here is derived from an EMBL/GenBank/DDBJ whole genome shotgun (WGS) entry which is preliminary data.</text>
</comment>
<dbReference type="PANTHER" id="PTHR37299">
    <property type="entry name" value="TRANSCRIPTIONAL REGULATOR-RELATED"/>
    <property type="match status" value="1"/>
</dbReference>